<dbReference type="EMBL" id="KN825087">
    <property type="protein sequence ID" value="KIK94737.1"/>
    <property type="molecule type" value="Genomic_DNA"/>
</dbReference>
<dbReference type="HOGENOM" id="CLU_2441504_0_0_1"/>
<reference evidence="2" key="2">
    <citation type="submission" date="2015-01" db="EMBL/GenBank/DDBJ databases">
        <title>Evolutionary Origins and Diversification of the Mycorrhizal Mutualists.</title>
        <authorList>
            <consortium name="DOE Joint Genome Institute"/>
            <consortium name="Mycorrhizal Genomics Consortium"/>
            <person name="Kohler A."/>
            <person name="Kuo A."/>
            <person name="Nagy L.G."/>
            <person name="Floudas D."/>
            <person name="Copeland A."/>
            <person name="Barry K.W."/>
            <person name="Cichocki N."/>
            <person name="Veneault-Fourrey C."/>
            <person name="LaButti K."/>
            <person name="Lindquist E.A."/>
            <person name="Lipzen A."/>
            <person name="Lundell T."/>
            <person name="Morin E."/>
            <person name="Murat C."/>
            <person name="Riley R."/>
            <person name="Ohm R."/>
            <person name="Sun H."/>
            <person name="Tunlid A."/>
            <person name="Henrissat B."/>
            <person name="Grigoriev I.V."/>
            <person name="Hibbett D.S."/>
            <person name="Martin F."/>
        </authorList>
    </citation>
    <scope>NUCLEOTIDE SEQUENCE [LARGE SCALE GENOMIC DNA]</scope>
    <source>
        <strain evidence="2">Ve08.2h10</strain>
    </source>
</reference>
<keyword evidence="2" id="KW-1185">Reference proteome</keyword>
<organism evidence="1 2">
    <name type="scientific">Paxillus rubicundulus Ve08.2h10</name>
    <dbReference type="NCBI Taxonomy" id="930991"/>
    <lineage>
        <taxon>Eukaryota</taxon>
        <taxon>Fungi</taxon>
        <taxon>Dikarya</taxon>
        <taxon>Basidiomycota</taxon>
        <taxon>Agaricomycotina</taxon>
        <taxon>Agaricomycetes</taxon>
        <taxon>Agaricomycetidae</taxon>
        <taxon>Boletales</taxon>
        <taxon>Paxilineae</taxon>
        <taxon>Paxillaceae</taxon>
        <taxon>Paxillus</taxon>
    </lineage>
</organism>
<dbReference type="AlphaFoldDB" id="A0A0D0DC11"/>
<dbReference type="InParanoid" id="A0A0D0DC11"/>
<proteinExistence type="predicted"/>
<accession>A0A0D0DC11</accession>
<evidence type="ECO:0000313" key="1">
    <source>
        <dbReference type="EMBL" id="KIK94737.1"/>
    </source>
</evidence>
<gene>
    <name evidence="1" type="ORF">PAXRUDRAFT_827691</name>
</gene>
<sequence length="90" mass="10050">MPYSCSDEIGSCTSVLERRPKYVNPSTLEARVATVRCQVPACSSPKKSWRYEVMHCQTYDTGVCFWEAPIPPPQALKGPPSLFLLSTRTP</sequence>
<reference evidence="1 2" key="1">
    <citation type="submission" date="2014-04" db="EMBL/GenBank/DDBJ databases">
        <authorList>
            <consortium name="DOE Joint Genome Institute"/>
            <person name="Kuo A."/>
            <person name="Kohler A."/>
            <person name="Jargeat P."/>
            <person name="Nagy L.G."/>
            <person name="Floudas D."/>
            <person name="Copeland A."/>
            <person name="Barry K.W."/>
            <person name="Cichocki N."/>
            <person name="Veneault-Fourrey C."/>
            <person name="LaButti K."/>
            <person name="Lindquist E.A."/>
            <person name="Lipzen A."/>
            <person name="Lundell T."/>
            <person name="Morin E."/>
            <person name="Murat C."/>
            <person name="Sun H."/>
            <person name="Tunlid A."/>
            <person name="Henrissat B."/>
            <person name="Grigoriev I.V."/>
            <person name="Hibbett D.S."/>
            <person name="Martin F."/>
            <person name="Nordberg H.P."/>
            <person name="Cantor M.N."/>
            <person name="Hua S.X."/>
        </authorList>
    </citation>
    <scope>NUCLEOTIDE SEQUENCE [LARGE SCALE GENOMIC DNA]</scope>
    <source>
        <strain evidence="1 2">Ve08.2h10</strain>
    </source>
</reference>
<dbReference type="Proteomes" id="UP000054538">
    <property type="component" value="Unassembled WGS sequence"/>
</dbReference>
<name>A0A0D0DC11_9AGAM</name>
<protein>
    <submittedName>
        <fullName evidence="1">Unplaced genomic scaffold scaffold_265, whole genome shotgun sequence</fullName>
    </submittedName>
</protein>
<evidence type="ECO:0000313" key="2">
    <source>
        <dbReference type="Proteomes" id="UP000054538"/>
    </source>
</evidence>